<keyword evidence="2" id="KW-1185">Reference proteome</keyword>
<evidence type="ECO:0000313" key="2">
    <source>
        <dbReference type="Proteomes" id="UP000282892"/>
    </source>
</evidence>
<accession>A0A3Q9QXF9</accession>
<gene>
    <name evidence="1" type="ORF">CHR53_15555</name>
</gene>
<organism evidence="1 2">
    <name type="scientific">Neobacillus mesonae</name>
    <dbReference type="NCBI Taxonomy" id="1193713"/>
    <lineage>
        <taxon>Bacteria</taxon>
        <taxon>Bacillati</taxon>
        <taxon>Bacillota</taxon>
        <taxon>Bacilli</taxon>
        <taxon>Bacillales</taxon>
        <taxon>Bacillaceae</taxon>
        <taxon>Neobacillus</taxon>
    </lineage>
</organism>
<protein>
    <submittedName>
        <fullName evidence="1">Uncharacterized protein</fullName>
    </submittedName>
</protein>
<name>A0A3Q9QXF9_9BACI</name>
<sequence length="84" mass="9974">MNEIEFINCFKKSNPTKFHNFSSEYFRACNGPRSLNASVNEGFEKEFQKYLTTRKKQGDFHPTMQSWHKYLRGKGLDNRPPVIR</sequence>
<reference evidence="1 2" key="1">
    <citation type="submission" date="2017-07" db="EMBL/GenBank/DDBJ databases">
        <title>The complete genome sequence of Bacillus mesonae strain H20-5, an efficient strain improving plant abiotic stress resistance.</title>
        <authorList>
            <person name="Kim S.Y."/>
            <person name="Song H."/>
            <person name="Sang M.K."/>
            <person name="Weon H.-Y."/>
            <person name="Song J."/>
        </authorList>
    </citation>
    <scope>NUCLEOTIDE SEQUENCE [LARGE SCALE GENOMIC DNA]</scope>
    <source>
        <strain evidence="1 2">H20-5</strain>
    </source>
</reference>
<evidence type="ECO:0000313" key="1">
    <source>
        <dbReference type="EMBL" id="AZU62569.1"/>
    </source>
</evidence>
<dbReference type="EMBL" id="CP022572">
    <property type="protein sequence ID" value="AZU62569.1"/>
    <property type="molecule type" value="Genomic_DNA"/>
</dbReference>
<dbReference type="Proteomes" id="UP000282892">
    <property type="component" value="Chromosome"/>
</dbReference>
<proteinExistence type="predicted"/>
<dbReference type="KEGG" id="nmk:CHR53_15555"/>
<dbReference type="AlphaFoldDB" id="A0A3Q9QXF9"/>
<dbReference type="RefSeq" id="WP_127487318.1">
    <property type="nucleotide sequence ID" value="NZ_CP022572.1"/>
</dbReference>